<name>A0A1N7S770_9BURK</name>
<reference evidence="2 3" key="1">
    <citation type="submission" date="2016-12" db="EMBL/GenBank/DDBJ databases">
        <authorList>
            <person name="Song W.-J."/>
            <person name="Kurnit D.M."/>
        </authorList>
    </citation>
    <scope>NUCLEOTIDE SEQUENCE [LARGE SCALE GENOMIC DNA]</scope>
    <source>
        <strain evidence="2 3">STM7296</strain>
    </source>
</reference>
<gene>
    <name evidence="2" type="ORF">BN2475_410015</name>
</gene>
<keyword evidence="1" id="KW-1133">Transmembrane helix</keyword>
<accession>A0A1N7S770</accession>
<organism evidence="2 3">
    <name type="scientific">Paraburkholderia ribeironis</name>
    <dbReference type="NCBI Taxonomy" id="1247936"/>
    <lineage>
        <taxon>Bacteria</taxon>
        <taxon>Pseudomonadati</taxon>
        <taxon>Pseudomonadota</taxon>
        <taxon>Betaproteobacteria</taxon>
        <taxon>Burkholderiales</taxon>
        <taxon>Burkholderiaceae</taxon>
        <taxon>Paraburkholderia</taxon>
    </lineage>
</organism>
<evidence type="ECO:0000256" key="1">
    <source>
        <dbReference type="SAM" id="Phobius"/>
    </source>
</evidence>
<dbReference type="AlphaFoldDB" id="A0A1N7S770"/>
<feature type="transmembrane region" description="Helical" evidence="1">
    <location>
        <begin position="39"/>
        <end position="67"/>
    </location>
</feature>
<dbReference type="Proteomes" id="UP000187012">
    <property type="component" value="Unassembled WGS sequence"/>
</dbReference>
<evidence type="ECO:0000313" key="2">
    <source>
        <dbReference type="EMBL" id="SIT43180.1"/>
    </source>
</evidence>
<keyword evidence="3" id="KW-1185">Reference proteome</keyword>
<protein>
    <submittedName>
        <fullName evidence="2">Uncharacterized protein</fullName>
    </submittedName>
</protein>
<evidence type="ECO:0000313" key="3">
    <source>
        <dbReference type="Proteomes" id="UP000187012"/>
    </source>
</evidence>
<keyword evidence="1" id="KW-0472">Membrane</keyword>
<sequence length="130" mass="14013">MTLIRNDDGRRELAASLMKALGNLENMSGSQHDFACHSVIRYVVILLATLRIAVTAVLLGITATLWLKLHGFAQGQCGSVLAGVTVRSRWHQAAWSRRSTAPPLSHEECLRNALPPADLETGLTGIAPST</sequence>
<dbReference type="EMBL" id="CYGX02000041">
    <property type="protein sequence ID" value="SIT43180.1"/>
    <property type="molecule type" value="Genomic_DNA"/>
</dbReference>
<keyword evidence="1" id="KW-0812">Transmembrane</keyword>
<dbReference type="STRING" id="1247936.BN2475_410015"/>
<proteinExistence type="predicted"/>